<keyword evidence="2" id="KW-0812">Transmembrane</keyword>
<evidence type="ECO:0000313" key="4">
    <source>
        <dbReference type="Proteomes" id="UP000037069"/>
    </source>
</evidence>
<evidence type="ECO:0000256" key="1">
    <source>
        <dbReference type="SAM" id="MobiDB-lite"/>
    </source>
</evidence>
<organism evidence="3 4">
    <name type="scientific">Lucilia cuprina</name>
    <name type="common">Green bottle fly</name>
    <name type="synonym">Australian sheep blowfly</name>
    <dbReference type="NCBI Taxonomy" id="7375"/>
    <lineage>
        <taxon>Eukaryota</taxon>
        <taxon>Metazoa</taxon>
        <taxon>Ecdysozoa</taxon>
        <taxon>Arthropoda</taxon>
        <taxon>Hexapoda</taxon>
        <taxon>Insecta</taxon>
        <taxon>Pterygota</taxon>
        <taxon>Neoptera</taxon>
        <taxon>Endopterygota</taxon>
        <taxon>Diptera</taxon>
        <taxon>Brachycera</taxon>
        <taxon>Muscomorpha</taxon>
        <taxon>Oestroidea</taxon>
        <taxon>Calliphoridae</taxon>
        <taxon>Luciliinae</taxon>
        <taxon>Lucilia</taxon>
    </lineage>
</organism>
<proteinExistence type="predicted"/>
<keyword evidence="2" id="KW-0472">Membrane</keyword>
<reference evidence="3 4" key="1">
    <citation type="journal article" date="2015" name="Nat. Commun.">
        <title>Lucilia cuprina genome unlocks parasitic fly biology to underpin future interventions.</title>
        <authorList>
            <person name="Anstead C.A."/>
            <person name="Korhonen P.K."/>
            <person name="Young N.D."/>
            <person name="Hall R.S."/>
            <person name="Jex A.R."/>
            <person name="Murali S.C."/>
            <person name="Hughes D.S."/>
            <person name="Lee S.F."/>
            <person name="Perry T."/>
            <person name="Stroehlein A.J."/>
            <person name="Ansell B.R."/>
            <person name="Breugelmans B."/>
            <person name="Hofmann A."/>
            <person name="Qu J."/>
            <person name="Dugan S."/>
            <person name="Lee S.L."/>
            <person name="Chao H."/>
            <person name="Dinh H."/>
            <person name="Han Y."/>
            <person name="Doddapaneni H.V."/>
            <person name="Worley K.C."/>
            <person name="Muzny D.M."/>
            <person name="Ioannidis P."/>
            <person name="Waterhouse R.M."/>
            <person name="Zdobnov E.M."/>
            <person name="James P.J."/>
            <person name="Bagnall N.H."/>
            <person name="Kotze A.C."/>
            <person name="Gibbs R.A."/>
            <person name="Richards S."/>
            <person name="Batterham P."/>
            <person name="Gasser R.B."/>
        </authorList>
    </citation>
    <scope>NUCLEOTIDE SEQUENCE [LARGE SCALE GENOMIC DNA]</scope>
    <source>
        <strain evidence="3 4">LS</strain>
        <tissue evidence="3">Full body</tissue>
    </source>
</reference>
<dbReference type="Proteomes" id="UP000037069">
    <property type="component" value="Unassembled WGS sequence"/>
</dbReference>
<feature type="region of interest" description="Disordered" evidence="1">
    <location>
        <begin position="1"/>
        <end position="24"/>
    </location>
</feature>
<keyword evidence="4" id="KW-1185">Reference proteome</keyword>
<sequence>MPKVTINISTELTTEDKPKPMADTTPPIMVILRQPYLSTRLDQIGPISKGTEKNSFFFSVEPESIESPESFDIKRVLFFALPLPLPVPLASDVMAVLSAAFMVIMLFLSMRAFSSCSCKSSEDRLQNVTSGNRSCLMDLLRGVVLTEATTAGESSVLLSLSGVK</sequence>
<comment type="caution">
    <text evidence="3">The sequence shown here is derived from an EMBL/GenBank/DDBJ whole genome shotgun (WGS) entry which is preliminary data.</text>
</comment>
<feature type="transmembrane region" description="Helical" evidence="2">
    <location>
        <begin position="93"/>
        <end position="114"/>
    </location>
</feature>
<accession>A0A0L0C324</accession>
<dbReference type="AlphaFoldDB" id="A0A0L0C324"/>
<evidence type="ECO:0000313" key="3">
    <source>
        <dbReference type="EMBL" id="KNC26725.1"/>
    </source>
</evidence>
<evidence type="ECO:0000256" key="2">
    <source>
        <dbReference type="SAM" id="Phobius"/>
    </source>
</evidence>
<keyword evidence="2" id="KW-1133">Transmembrane helix</keyword>
<protein>
    <submittedName>
        <fullName evidence="3">Uncharacterized protein</fullName>
    </submittedName>
</protein>
<name>A0A0L0C324_LUCCU</name>
<feature type="compositionally biased region" description="Polar residues" evidence="1">
    <location>
        <begin position="1"/>
        <end position="12"/>
    </location>
</feature>
<dbReference type="EMBL" id="JRES01000960">
    <property type="protein sequence ID" value="KNC26725.1"/>
    <property type="molecule type" value="Genomic_DNA"/>
</dbReference>
<gene>
    <name evidence="3" type="ORF">FF38_11401</name>
</gene>